<keyword evidence="4 5" id="KW-0238">DNA-binding</keyword>
<dbReference type="AlphaFoldDB" id="A0A6G0YAP4"/>
<feature type="non-terminal residue" evidence="7">
    <location>
        <position position="83"/>
    </location>
</feature>
<gene>
    <name evidence="7" type="ORF">FWK35_00015341</name>
</gene>
<evidence type="ECO:0000256" key="5">
    <source>
        <dbReference type="PROSITE-ProRule" id="PRU00309"/>
    </source>
</evidence>
<sequence>MPSSLCCVLNCNSGKGTTKHRFPRNDALFKLWVDRTGNENLVSYTRERILKSCCICTLHFNESCNSPGQSCLKKGSLPTLNLP</sequence>
<keyword evidence="2 5" id="KW-0863">Zinc-finger</keyword>
<evidence type="ECO:0000259" key="6">
    <source>
        <dbReference type="PROSITE" id="PS50950"/>
    </source>
</evidence>
<dbReference type="GO" id="GO:0008270">
    <property type="term" value="F:zinc ion binding"/>
    <property type="evidence" value="ECO:0007669"/>
    <property type="project" value="UniProtKB-KW"/>
</dbReference>
<organism evidence="7 8">
    <name type="scientific">Aphis craccivora</name>
    <name type="common">Cowpea aphid</name>
    <dbReference type="NCBI Taxonomy" id="307492"/>
    <lineage>
        <taxon>Eukaryota</taxon>
        <taxon>Metazoa</taxon>
        <taxon>Ecdysozoa</taxon>
        <taxon>Arthropoda</taxon>
        <taxon>Hexapoda</taxon>
        <taxon>Insecta</taxon>
        <taxon>Pterygota</taxon>
        <taxon>Neoptera</taxon>
        <taxon>Paraneoptera</taxon>
        <taxon>Hemiptera</taxon>
        <taxon>Sternorrhyncha</taxon>
        <taxon>Aphidomorpha</taxon>
        <taxon>Aphidoidea</taxon>
        <taxon>Aphididae</taxon>
        <taxon>Aphidini</taxon>
        <taxon>Aphis</taxon>
        <taxon>Aphis</taxon>
    </lineage>
</organism>
<evidence type="ECO:0000256" key="3">
    <source>
        <dbReference type="ARBA" id="ARBA00022833"/>
    </source>
</evidence>
<reference evidence="7 8" key="1">
    <citation type="submission" date="2019-08" db="EMBL/GenBank/DDBJ databases">
        <title>Whole genome of Aphis craccivora.</title>
        <authorList>
            <person name="Voronova N.V."/>
            <person name="Shulinski R.S."/>
            <person name="Bandarenka Y.V."/>
            <person name="Zhorov D.G."/>
            <person name="Warner D."/>
        </authorList>
    </citation>
    <scope>NUCLEOTIDE SEQUENCE [LARGE SCALE GENOMIC DNA]</scope>
    <source>
        <strain evidence="7">180601</strain>
        <tissue evidence="7">Whole Body</tissue>
    </source>
</reference>
<dbReference type="Proteomes" id="UP000478052">
    <property type="component" value="Unassembled WGS sequence"/>
</dbReference>
<comment type="caution">
    <text evidence="7">The sequence shown here is derived from an EMBL/GenBank/DDBJ whole genome shotgun (WGS) entry which is preliminary data.</text>
</comment>
<dbReference type="OrthoDB" id="7312725at2759"/>
<dbReference type="SMART" id="SM00980">
    <property type="entry name" value="THAP"/>
    <property type="match status" value="1"/>
</dbReference>
<evidence type="ECO:0000313" key="8">
    <source>
        <dbReference type="Proteomes" id="UP000478052"/>
    </source>
</evidence>
<name>A0A6G0YAP4_APHCR</name>
<accession>A0A6G0YAP4</accession>
<evidence type="ECO:0000313" key="7">
    <source>
        <dbReference type="EMBL" id="KAF0752359.1"/>
    </source>
</evidence>
<dbReference type="Pfam" id="PF05485">
    <property type="entry name" value="THAP"/>
    <property type="match status" value="1"/>
</dbReference>
<proteinExistence type="predicted"/>
<keyword evidence="1" id="KW-0479">Metal-binding</keyword>
<dbReference type="GO" id="GO:0003677">
    <property type="term" value="F:DNA binding"/>
    <property type="evidence" value="ECO:0007669"/>
    <property type="project" value="UniProtKB-UniRule"/>
</dbReference>
<evidence type="ECO:0000256" key="4">
    <source>
        <dbReference type="ARBA" id="ARBA00023125"/>
    </source>
</evidence>
<dbReference type="PROSITE" id="PS50950">
    <property type="entry name" value="ZF_THAP"/>
    <property type="match status" value="1"/>
</dbReference>
<dbReference type="EMBL" id="VUJU01005083">
    <property type="protein sequence ID" value="KAF0752359.1"/>
    <property type="molecule type" value="Genomic_DNA"/>
</dbReference>
<feature type="domain" description="THAP-type" evidence="6">
    <location>
        <begin position="1"/>
        <end position="81"/>
    </location>
</feature>
<evidence type="ECO:0000256" key="1">
    <source>
        <dbReference type="ARBA" id="ARBA00022723"/>
    </source>
</evidence>
<dbReference type="SUPFAM" id="SSF57716">
    <property type="entry name" value="Glucocorticoid receptor-like (DNA-binding domain)"/>
    <property type="match status" value="1"/>
</dbReference>
<evidence type="ECO:0000256" key="2">
    <source>
        <dbReference type="ARBA" id="ARBA00022771"/>
    </source>
</evidence>
<protein>
    <submittedName>
        <fullName evidence="7">52 kDa repressor of the inhibitor of the protein kinase-like</fullName>
    </submittedName>
</protein>
<dbReference type="InterPro" id="IPR006612">
    <property type="entry name" value="THAP_Znf"/>
</dbReference>
<keyword evidence="8" id="KW-1185">Reference proteome</keyword>
<keyword evidence="3" id="KW-0862">Zinc</keyword>